<evidence type="ECO:0000313" key="4">
    <source>
        <dbReference type="Proteomes" id="UP000650467"/>
    </source>
</evidence>
<dbReference type="EMBL" id="JAEHOC010000070">
    <property type="protein sequence ID" value="KAG2423987.1"/>
    <property type="molecule type" value="Genomic_DNA"/>
</dbReference>
<feature type="compositionally biased region" description="Basic residues" evidence="1">
    <location>
        <begin position="127"/>
        <end position="138"/>
    </location>
</feature>
<accession>A0A835WAW3</accession>
<feature type="region of interest" description="Disordered" evidence="1">
    <location>
        <begin position="66"/>
        <end position="138"/>
    </location>
</feature>
<gene>
    <name evidence="3" type="ORF">HXX76_002306</name>
    <name evidence="2" type="ORF">HXX76_014813</name>
</gene>
<organism evidence="3 4">
    <name type="scientific">Chlamydomonas incerta</name>
    <dbReference type="NCBI Taxonomy" id="51695"/>
    <lineage>
        <taxon>Eukaryota</taxon>
        <taxon>Viridiplantae</taxon>
        <taxon>Chlorophyta</taxon>
        <taxon>core chlorophytes</taxon>
        <taxon>Chlorophyceae</taxon>
        <taxon>CS clade</taxon>
        <taxon>Chlamydomonadales</taxon>
        <taxon>Chlamydomonadaceae</taxon>
        <taxon>Chlamydomonas</taxon>
    </lineage>
</organism>
<name>A0A835WAW3_CHLIN</name>
<sequence>MDKETAAGCDEEYEFVHCWAPFTNQYGVMKRRLAGIIYMPKEVFFLNEDDVTTVWPSDVLPWGESYAGQQADQEEQQRREEAAAARQMAANKAAAAARRAAKRAAGSSAKGKEVVEVDEEEEEGKIKRQNKGKQKGKK</sequence>
<dbReference type="AlphaFoldDB" id="A0A835WAW3"/>
<evidence type="ECO:0000256" key="1">
    <source>
        <dbReference type="SAM" id="MobiDB-lite"/>
    </source>
</evidence>
<evidence type="ECO:0000313" key="2">
    <source>
        <dbReference type="EMBL" id="KAG2423987.1"/>
    </source>
</evidence>
<dbReference type="EMBL" id="JAEHOC010000003">
    <property type="protein sequence ID" value="KAG2443968.1"/>
    <property type="molecule type" value="Genomic_DNA"/>
</dbReference>
<reference evidence="3" key="1">
    <citation type="journal article" date="2020" name="bioRxiv">
        <title>Comparative genomics of Chlamydomonas.</title>
        <authorList>
            <person name="Craig R.J."/>
            <person name="Hasan A.R."/>
            <person name="Ness R.W."/>
            <person name="Keightley P.D."/>
        </authorList>
    </citation>
    <scope>NUCLEOTIDE SEQUENCE</scope>
    <source>
        <strain evidence="3">SAG 7.73</strain>
    </source>
</reference>
<comment type="caution">
    <text evidence="3">The sequence shown here is derived from an EMBL/GenBank/DDBJ whole genome shotgun (WGS) entry which is preliminary data.</text>
</comment>
<evidence type="ECO:0000313" key="3">
    <source>
        <dbReference type="EMBL" id="KAG2443968.1"/>
    </source>
</evidence>
<proteinExistence type="predicted"/>
<protein>
    <submittedName>
        <fullName evidence="3">Uncharacterized protein</fullName>
    </submittedName>
</protein>
<dbReference type="Proteomes" id="UP000650467">
    <property type="component" value="Unassembled WGS sequence"/>
</dbReference>
<keyword evidence="4" id="KW-1185">Reference proteome</keyword>
<feature type="compositionally biased region" description="Low complexity" evidence="1">
    <location>
        <begin position="84"/>
        <end position="98"/>
    </location>
</feature>